<dbReference type="EMBL" id="BDIP01008931">
    <property type="protein sequence ID" value="GCA64883.1"/>
    <property type="molecule type" value="Genomic_DNA"/>
</dbReference>
<feature type="non-terminal residue" evidence="1">
    <location>
        <position position="48"/>
    </location>
</feature>
<comment type="caution">
    <text evidence="1">The sequence shown here is derived from an EMBL/GenBank/DDBJ whole genome shotgun (WGS) entry which is preliminary data.</text>
</comment>
<sequence length="48" mass="5596">EYDTMADELRQCRLEATRPRAGDKDSEGILMRQLGQEREKAEAMELRV</sequence>
<dbReference type="AlphaFoldDB" id="A0A391P4F9"/>
<keyword evidence="2" id="KW-1185">Reference proteome</keyword>
<organism evidence="1 2">
    <name type="scientific">Kipferlia bialata</name>
    <dbReference type="NCBI Taxonomy" id="797122"/>
    <lineage>
        <taxon>Eukaryota</taxon>
        <taxon>Metamonada</taxon>
        <taxon>Carpediemonas-like organisms</taxon>
        <taxon>Kipferlia</taxon>
    </lineage>
</organism>
<reference evidence="1 2" key="1">
    <citation type="journal article" date="2018" name="PLoS ONE">
        <title>The draft genome of Kipferlia bialata reveals reductive genome evolution in fornicate parasites.</title>
        <authorList>
            <person name="Tanifuji G."/>
            <person name="Takabayashi S."/>
            <person name="Kume K."/>
            <person name="Takagi M."/>
            <person name="Nakayama T."/>
            <person name="Kamikawa R."/>
            <person name="Inagaki Y."/>
            <person name="Hashimoto T."/>
        </authorList>
    </citation>
    <scope>NUCLEOTIDE SEQUENCE [LARGE SCALE GENOMIC DNA]</scope>
    <source>
        <strain evidence="1">NY0173</strain>
    </source>
</reference>
<evidence type="ECO:0000313" key="1">
    <source>
        <dbReference type="EMBL" id="GCA64883.1"/>
    </source>
</evidence>
<feature type="non-terminal residue" evidence="1">
    <location>
        <position position="1"/>
    </location>
</feature>
<proteinExistence type="predicted"/>
<evidence type="ECO:0000313" key="2">
    <source>
        <dbReference type="Proteomes" id="UP000265618"/>
    </source>
</evidence>
<protein>
    <submittedName>
        <fullName evidence="1">Uncharacterized protein</fullName>
    </submittedName>
</protein>
<dbReference type="Proteomes" id="UP000265618">
    <property type="component" value="Unassembled WGS sequence"/>
</dbReference>
<name>A0A391P4F9_9EUKA</name>
<accession>A0A391P4F9</accession>
<gene>
    <name evidence="1" type="ORF">KIPB_015647</name>
</gene>